<dbReference type="PROSITE" id="PS51704">
    <property type="entry name" value="GP_PDE"/>
    <property type="match status" value="1"/>
</dbReference>
<evidence type="ECO:0000313" key="3">
    <source>
        <dbReference type="Proteomes" id="UP000469558"/>
    </source>
</evidence>
<organism evidence="2 3">
    <name type="scientific">Lachnellula suecica</name>
    <dbReference type="NCBI Taxonomy" id="602035"/>
    <lineage>
        <taxon>Eukaryota</taxon>
        <taxon>Fungi</taxon>
        <taxon>Dikarya</taxon>
        <taxon>Ascomycota</taxon>
        <taxon>Pezizomycotina</taxon>
        <taxon>Leotiomycetes</taxon>
        <taxon>Helotiales</taxon>
        <taxon>Lachnaceae</taxon>
        <taxon>Lachnellula</taxon>
    </lineage>
</organism>
<dbReference type="SUPFAM" id="SSF51695">
    <property type="entry name" value="PLC-like phosphodiesterases"/>
    <property type="match status" value="1"/>
</dbReference>
<evidence type="ECO:0000259" key="1">
    <source>
        <dbReference type="PROSITE" id="PS51704"/>
    </source>
</evidence>
<dbReference type="Proteomes" id="UP000469558">
    <property type="component" value="Unassembled WGS sequence"/>
</dbReference>
<name>A0A8T9C2C3_9HELO</name>
<evidence type="ECO:0000313" key="2">
    <source>
        <dbReference type="EMBL" id="TVY78138.1"/>
    </source>
</evidence>
<sequence>MAESEHLLKDRMEIPLSTFTSAKDTPDGRRPQCIAHRGYKAAFPENTMGAFKGAVEVGAHAIETDLHLSKDGVVLLSHDPTLKRCFGKDEKLIDCDWEYIKTLRTLKGDQPMPRLKDLLEYLAPPDLEDIWLLLDIKVPVPPTLKEAMFGDKAKQAKLDDYVNELFKAIAATLADVKPSSRPWSERVVVGCWAAKYLPLCPKYLPEYPITHIGFSISYARQFLKIPNLSYNMFLMLLVGPRGNALLRDLKKSRSSSTFLWTVNEESWMKWGIRKDVDGVITDDPKKYLEVCKSYNKSEWLWHSWASWKAIIKMHLRALTWGFAFRYKHGYFVDVQKVRKSL</sequence>
<dbReference type="InterPro" id="IPR017946">
    <property type="entry name" value="PLC-like_Pdiesterase_TIM-brl"/>
</dbReference>
<gene>
    <name evidence="2" type="ORF">LSUE1_G004825</name>
</gene>
<dbReference type="EMBL" id="QGMK01000839">
    <property type="protein sequence ID" value="TVY78138.1"/>
    <property type="molecule type" value="Genomic_DNA"/>
</dbReference>
<dbReference type="GO" id="GO:0006629">
    <property type="term" value="P:lipid metabolic process"/>
    <property type="evidence" value="ECO:0007669"/>
    <property type="project" value="InterPro"/>
</dbReference>
<protein>
    <submittedName>
        <fullName evidence="2">Phosphatidylglycerol phospholipase C</fullName>
    </submittedName>
</protein>
<dbReference type="Gene3D" id="3.20.20.190">
    <property type="entry name" value="Phosphatidylinositol (PI) phosphodiesterase"/>
    <property type="match status" value="1"/>
</dbReference>
<dbReference type="AlphaFoldDB" id="A0A8T9C2C3"/>
<dbReference type="OrthoDB" id="1058301at2759"/>
<dbReference type="CDD" id="cd08570">
    <property type="entry name" value="GDPD_YPL206cp_fungi"/>
    <property type="match status" value="1"/>
</dbReference>
<accession>A0A8T9C2C3</accession>
<reference evidence="2 3" key="1">
    <citation type="submission" date="2018-05" db="EMBL/GenBank/DDBJ databases">
        <title>Genome sequencing and assembly of the regulated plant pathogen Lachnellula willkommii and related sister species for the development of diagnostic species identification markers.</title>
        <authorList>
            <person name="Giroux E."/>
            <person name="Bilodeau G."/>
        </authorList>
    </citation>
    <scope>NUCLEOTIDE SEQUENCE [LARGE SCALE GENOMIC DNA]</scope>
    <source>
        <strain evidence="2 3">CBS 268.59</strain>
    </source>
</reference>
<feature type="domain" description="GP-PDE" evidence="1">
    <location>
        <begin position="31"/>
        <end position="291"/>
    </location>
</feature>
<dbReference type="PANTHER" id="PTHR43805">
    <property type="entry name" value="GLYCEROPHOSPHORYL DIESTER PHOSPHODIESTERASE"/>
    <property type="match status" value="1"/>
</dbReference>
<comment type="caution">
    <text evidence="2">The sequence shown here is derived from an EMBL/GenBank/DDBJ whole genome shotgun (WGS) entry which is preliminary data.</text>
</comment>
<dbReference type="PANTHER" id="PTHR43805:SF1">
    <property type="entry name" value="GP-PDE DOMAIN-CONTAINING PROTEIN"/>
    <property type="match status" value="1"/>
</dbReference>
<keyword evidence="3" id="KW-1185">Reference proteome</keyword>
<dbReference type="GO" id="GO:0008081">
    <property type="term" value="F:phosphoric diester hydrolase activity"/>
    <property type="evidence" value="ECO:0007669"/>
    <property type="project" value="InterPro"/>
</dbReference>
<dbReference type="InterPro" id="IPR030395">
    <property type="entry name" value="GP_PDE_dom"/>
</dbReference>
<proteinExistence type="predicted"/>
<dbReference type="Pfam" id="PF03009">
    <property type="entry name" value="GDPD"/>
    <property type="match status" value="1"/>
</dbReference>